<accession>A0ACD6AFX8</accession>
<dbReference type="Proteomes" id="UP001732700">
    <property type="component" value="Chromosome 7D"/>
</dbReference>
<keyword evidence="2" id="KW-1185">Reference proteome</keyword>
<reference evidence="1" key="1">
    <citation type="submission" date="2021-05" db="EMBL/GenBank/DDBJ databases">
        <authorList>
            <person name="Scholz U."/>
            <person name="Mascher M."/>
            <person name="Fiebig A."/>
        </authorList>
    </citation>
    <scope>NUCLEOTIDE SEQUENCE [LARGE SCALE GENOMIC DNA]</scope>
</reference>
<dbReference type="EnsemblPlants" id="AVESA.00010b.r2.7DG1350080.1">
    <property type="protein sequence ID" value="AVESA.00010b.r2.7DG1350080.1.CDS"/>
    <property type="gene ID" value="AVESA.00010b.r2.7DG1350080"/>
</dbReference>
<organism evidence="1 2">
    <name type="scientific">Avena sativa</name>
    <name type="common">Oat</name>
    <dbReference type="NCBI Taxonomy" id="4498"/>
    <lineage>
        <taxon>Eukaryota</taxon>
        <taxon>Viridiplantae</taxon>
        <taxon>Streptophyta</taxon>
        <taxon>Embryophyta</taxon>
        <taxon>Tracheophyta</taxon>
        <taxon>Spermatophyta</taxon>
        <taxon>Magnoliopsida</taxon>
        <taxon>Liliopsida</taxon>
        <taxon>Poales</taxon>
        <taxon>Poaceae</taxon>
        <taxon>BOP clade</taxon>
        <taxon>Pooideae</taxon>
        <taxon>Poodae</taxon>
        <taxon>Poeae</taxon>
        <taxon>Poeae Chloroplast Group 1 (Aveneae type)</taxon>
        <taxon>Aveninae</taxon>
        <taxon>Avena</taxon>
    </lineage>
</organism>
<sequence length="232" mass="26506">MFAMSNENMDDIYVFLMNCCGPRLERLFVQLPTRGYQCEPEKSEKELSGSESDENGLVEELLQGEPPEVAELDEELSEELSEGEAPEEDGLHEDLSEGETPEVDELEDELSEGEAQEEDELEKDLSEGEVPEEDQTEAFENLMLLKMINLRGYDNEMRLVRLVLKKSTRLEQLILFTPKSNHRKGLKKDHMNTSDFIERKLLPLRMASPNAEIILGEPDDSAIQPLHDFYQG</sequence>
<proteinExistence type="predicted"/>
<reference evidence="1" key="2">
    <citation type="submission" date="2025-09" db="UniProtKB">
        <authorList>
            <consortium name="EnsemblPlants"/>
        </authorList>
    </citation>
    <scope>IDENTIFICATION</scope>
</reference>
<evidence type="ECO:0000313" key="2">
    <source>
        <dbReference type="Proteomes" id="UP001732700"/>
    </source>
</evidence>
<evidence type="ECO:0000313" key="1">
    <source>
        <dbReference type="EnsemblPlants" id="AVESA.00010b.r2.7DG1350080.1.CDS"/>
    </source>
</evidence>
<name>A0ACD6AFX8_AVESA</name>
<protein>
    <submittedName>
        <fullName evidence="1">Uncharacterized protein</fullName>
    </submittedName>
</protein>